<dbReference type="GO" id="GO:0004175">
    <property type="term" value="F:endopeptidase activity"/>
    <property type="evidence" value="ECO:0007669"/>
    <property type="project" value="UniProtKB-ARBA"/>
</dbReference>
<evidence type="ECO:0000313" key="5">
    <source>
        <dbReference type="Proteomes" id="UP001058016"/>
    </source>
</evidence>
<keyword evidence="5" id="KW-1185">Reference proteome</keyword>
<keyword evidence="1" id="KW-0472">Membrane</keyword>
<evidence type="ECO:0000256" key="1">
    <source>
        <dbReference type="SAM" id="Phobius"/>
    </source>
</evidence>
<dbReference type="EMBL" id="CP071250">
    <property type="protein sequence ID" value="UUF09365.1"/>
    <property type="molecule type" value="Genomic_DNA"/>
</dbReference>
<dbReference type="InterPro" id="IPR003675">
    <property type="entry name" value="Rce1/LyrA-like_dom"/>
</dbReference>
<keyword evidence="1" id="KW-1133">Transmembrane helix</keyword>
<feature type="transmembrane region" description="Helical" evidence="1">
    <location>
        <begin position="189"/>
        <end position="205"/>
    </location>
</feature>
<organism evidence="4 6">
    <name type="scientific">Turicibacter bilis</name>
    <dbReference type="NCBI Taxonomy" id="2735723"/>
    <lineage>
        <taxon>Bacteria</taxon>
        <taxon>Bacillati</taxon>
        <taxon>Bacillota</taxon>
        <taxon>Erysipelotrichia</taxon>
        <taxon>Erysipelotrichales</taxon>
        <taxon>Turicibacteraceae</taxon>
        <taxon>Turicibacter</taxon>
    </lineage>
</organism>
<evidence type="ECO:0000313" key="6">
    <source>
        <dbReference type="Proteomes" id="UP001058072"/>
    </source>
</evidence>
<protein>
    <submittedName>
        <fullName evidence="4">CPBP family intramembrane metalloprotease</fullName>
    </submittedName>
</protein>
<keyword evidence="4" id="KW-0378">Hydrolase</keyword>
<feature type="domain" description="CAAX prenyl protease 2/Lysostaphin resistance protein A-like" evidence="2">
    <location>
        <begin position="137"/>
        <end position="223"/>
    </location>
</feature>
<evidence type="ECO:0000313" key="3">
    <source>
        <dbReference type="EMBL" id="UUF05180.1"/>
    </source>
</evidence>
<dbReference type="EMBL" id="CP071249">
    <property type="protein sequence ID" value="UUF05180.1"/>
    <property type="molecule type" value="Genomic_DNA"/>
</dbReference>
<dbReference type="Proteomes" id="UP001058072">
    <property type="component" value="Chromosome"/>
</dbReference>
<dbReference type="Pfam" id="PF02517">
    <property type="entry name" value="Rce1-like"/>
    <property type="match status" value="1"/>
</dbReference>
<gene>
    <name evidence="3" type="ORF">J0J69_08740</name>
    <name evidence="4" type="ORF">J0J70_05240</name>
</gene>
<name>A0A9Q9CIW4_9FIRM</name>
<feature type="transmembrane region" description="Helical" evidence="1">
    <location>
        <begin position="136"/>
        <end position="155"/>
    </location>
</feature>
<dbReference type="PANTHER" id="PTHR36435:SF1">
    <property type="entry name" value="CAAX AMINO TERMINAL PROTEASE FAMILY PROTEIN"/>
    <property type="match status" value="1"/>
</dbReference>
<evidence type="ECO:0000313" key="4">
    <source>
        <dbReference type="EMBL" id="UUF09365.1"/>
    </source>
</evidence>
<accession>A0A9Q9CIW4</accession>
<dbReference type="AlphaFoldDB" id="A0A9Q9CIW4"/>
<reference evidence="4 5" key="1">
    <citation type="submission" date="2021-03" db="EMBL/GenBank/DDBJ databases">
        <title>Comparative Genomics and Metabolomics in the genus Turicibacter.</title>
        <authorList>
            <person name="Maki J."/>
            <person name="Looft T."/>
        </authorList>
    </citation>
    <scope>NUCLEOTIDE SEQUENCE</scope>
    <source>
        <strain evidence="4">ISU324</strain>
        <strain evidence="3 5">MMM721</strain>
    </source>
</reference>
<feature type="transmembrane region" description="Helical" evidence="1">
    <location>
        <begin position="12"/>
        <end position="38"/>
    </location>
</feature>
<keyword evidence="4" id="KW-0645">Protease</keyword>
<proteinExistence type="predicted"/>
<dbReference type="PANTHER" id="PTHR36435">
    <property type="entry name" value="SLR1288 PROTEIN"/>
    <property type="match status" value="1"/>
</dbReference>
<dbReference type="RefSeq" id="WP_212725190.1">
    <property type="nucleotide sequence ID" value="NZ_CP071249.1"/>
</dbReference>
<dbReference type="Proteomes" id="UP001058016">
    <property type="component" value="Chromosome"/>
</dbReference>
<feature type="transmembrane region" description="Helical" evidence="1">
    <location>
        <begin position="167"/>
        <end position="183"/>
    </location>
</feature>
<feature type="transmembrane region" description="Helical" evidence="1">
    <location>
        <begin position="284"/>
        <end position="306"/>
    </location>
</feature>
<sequence>MNLKLELQPKEVFSRIGFSLVISFLVVNGIQLAIIAILKTMDSPCLQSQWLTWILIVISFYLIGFPLFCWMVKDLPSVSMDGVQKLKLFNLIEYGCIAYTLAYVFNLFTLLLMAAIESLKGNFITNVGENLVVGTSSIGLFICGVILSPIIEEILFRKILIDKIKLYGDKVAILVSAVTFGVYHGNLSQVFYATALGAIFAYVTLKTNRVQYAIILHIFINGMSAVIMPAILGDGTEVIRIALAIGVVFTILVVGIVGLIKLMKKINLNSGTYYIHRHRLVQTIFGNGGMIGYLVISFVVIILTIITT</sequence>
<keyword evidence="1" id="KW-0812">Transmembrane</keyword>
<feature type="transmembrane region" description="Helical" evidence="1">
    <location>
        <begin position="238"/>
        <end position="263"/>
    </location>
</feature>
<dbReference type="InterPro" id="IPR052710">
    <property type="entry name" value="CAAX_protease"/>
</dbReference>
<feature type="transmembrane region" description="Helical" evidence="1">
    <location>
        <begin position="50"/>
        <end position="70"/>
    </location>
</feature>
<dbReference type="GO" id="GO:0008237">
    <property type="term" value="F:metallopeptidase activity"/>
    <property type="evidence" value="ECO:0007669"/>
    <property type="project" value="UniProtKB-KW"/>
</dbReference>
<keyword evidence="4" id="KW-0482">Metalloprotease</keyword>
<feature type="transmembrane region" description="Helical" evidence="1">
    <location>
        <begin position="91"/>
        <end position="116"/>
    </location>
</feature>
<evidence type="ECO:0000259" key="2">
    <source>
        <dbReference type="Pfam" id="PF02517"/>
    </source>
</evidence>
<dbReference type="GO" id="GO:0080120">
    <property type="term" value="P:CAAX-box protein maturation"/>
    <property type="evidence" value="ECO:0007669"/>
    <property type="project" value="UniProtKB-ARBA"/>
</dbReference>
<feature type="transmembrane region" description="Helical" evidence="1">
    <location>
        <begin position="212"/>
        <end position="232"/>
    </location>
</feature>